<dbReference type="PANTHER" id="PTHR33881">
    <property type="entry name" value="NEUROGENIC LOCUS NOTCH-LIKE PROTEIN"/>
    <property type="match status" value="1"/>
</dbReference>
<keyword evidence="1" id="KW-0812">Transmembrane</keyword>
<dbReference type="EMBL" id="JAAWWB010000019">
    <property type="protein sequence ID" value="KAG6759318.1"/>
    <property type="molecule type" value="Genomic_DNA"/>
</dbReference>
<reference evidence="2" key="1">
    <citation type="journal article" date="2020" name="bioRxiv">
        <title>Hybrid origin of Populus tomentosa Carr. identified through genome sequencing and phylogenomic analysis.</title>
        <authorList>
            <person name="An X."/>
            <person name="Gao K."/>
            <person name="Chen Z."/>
            <person name="Li J."/>
            <person name="Yang X."/>
            <person name="Yang X."/>
            <person name="Zhou J."/>
            <person name="Guo T."/>
            <person name="Zhao T."/>
            <person name="Huang S."/>
            <person name="Miao D."/>
            <person name="Khan W.U."/>
            <person name="Rao P."/>
            <person name="Ye M."/>
            <person name="Lei B."/>
            <person name="Liao W."/>
            <person name="Wang J."/>
            <person name="Ji L."/>
            <person name="Li Y."/>
            <person name="Guo B."/>
            <person name="Mustafa N.S."/>
            <person name="Li S."/>
            <person name="Yun Q."/>
            <person name="Keller S.R."/>
            <person name="Mao J."/>
            <person name="Zhang R."/>
            <person name="Strauss S.H."/>
        </authorList>
    </citation>
    <scope>NUCLEOTIDE SEQUENCE</scope>
    <source>
        <strain evidence="2">GM15</strain>
        <tissue evidence="2">Leaf</tissue>
    </source>
</reference>
<dbReference type="AlphaFoldDB" id="A0A8X7Z392"/>
<dbReference type="Proteomes" id="UP000886885">
    <property type="component" value="Chromosome 10A"/>
</dbReference>
<gene>
    <name evidence="2" type="ORF">POTOM_035794</name>
</gene>
<organism evidence="2 3">
    <name type="scientific">Populus tomentosa</name>
    <name type="common">Chinese white poplar</name>
    <dbReference type="NCBI Taxonomy" id="118781"/>
    <lineage>
        <taxon>Eukaryota</taxon>
        <taxon>Viridiplantae</taxon>
        <taxon>Streptophyta</taxon>
        <taxon>Embryophyta</taxon>
        <taxon>Tracheophyta</taxon>
        <taxon>Spermatophyta</taxon>
        <taxon>Magnoliopsida</taxon>
        <taxon>eudicotyledons</taxon>
        <taxon>Gunneridae</taxon>
        <taxon>Pentapetalae</taxon>
        <taxon>rosids</taxon>
        <taxon>fabids</taxon>
        <taxon>Malpighiales</taxon>
        <taxon>Salicaceae</taxon>
        <taxon>Saliceae</taxon>
        <taxon>Populus</taxon>
    </lineage>
</organism>
<comment type="caution">
    <text evidence="2">The sequence shown here is derived from an EMBL/GenBank/DDBJ whole genome shotgun (WGS) entry which is preliminary data.</text>
</comment>
<dbReference type="OrthoDB" id="1914642at2759"/>
<keyword evidence="1" id="KW-1133">Transmembrane helix</keyword>
<evidence type="ECO:0000313" key="2">
    <source>
        <dbReference type="EMBL" id="KAG6759318.1"/>
    </source>
</evidence>
<dbReference type="PANTHER" id="PTHR33881:SF7">
    <property type="entry name" value="NEUROGENIC LOCUS NOTCH-LIKE PROTEIN"/>
    <property type="match status" value="1"/>
</dbReference>
<sequence>MNGSDNSLNLKKDLEDLLGGDSTRDIYDLYFVPVDDAGHVKNSPYPFKDILYMIDIVTLSKFLVLGYSAICRAKEMVYASTCVTWVAILFLLQPLIARSGFVSPLLSPVFDDVCKKVECGKGTCKPSDNSTWFFECECDPGWKQTSSDHDDHLKFLPCIVPDCTLNFSCMAAPSPVQGKASKGNESIFEPCFWTDCGGGSCNKTSTFTYSCACAEGYNNLLNVSAFPCYKDCAIGMDCRNLGISVSNKSASVDNSRNQVTGWPKRPVKVLDCEMMYLSHCIFYTAISFVMLVLLCLTLPLPFCSFFDSTRKVPLADDIDYVAVYD</sequence>
<evidence type="ECO:0000313" key="3">
    <source>
        <dbReference type="Proteomes" id="UP000886885"/>
    </source>
</evidence>
<protein>
    <recommendedName>
        <fullName evidence="4">EGF-like domain-containing protein</fullName>
    </recommendedName>
</protein>
<feature type="transmembrane region" description="Helical" evidence="1">
    <location>
        <begin position="50"/>
        <end position="70"/>
    </location>
</feature>
<proteinExistence type="predicted"/>
<name>A0A8X7Z392_POPTO</name>
<feature type="transmembrane region" description="Helical" evidence="1">
    <location>
        <begin position="281"/>
        <end position="302"/>
    </location>
</feature>
<keyword evidence="3" id="KW-1185">Reference proteome</keyword>
<evidence type="ECO:0008006" key="4">
    <source>
        <dbReference type="Google" id="ProtNLM"/>
    </source>
</evidence>
<evidence type="ECO:0000256" key="1">
    <source>
        <dbReference type="SAM" id="Phobius"/>
    </source>
</evidence>
<accession>A0A8X7Z392</accession>
<feature type="transmembrane region" description="Helical" evidence="1">
    <location>
        <begin position="77"/>
        <end position="96"/>
    </location>
</feature>
<keyword evidence="1" id="KW-0472">Membrane</keyword>